<evidence type="ECO:0000313" key="2">
    <source>
        <dbReference type="Proteomes" id="UP001479436"/>
    </source>
</evidence>
<organism evidence="1 2">
    <name type="scientific">Basidiobolus ranarum</name>
    <dbReference type="NCBI Taxonomy" id="34480"/>
    <lineage>
        <taxon>Eukaryota</taxon>
        <taxon>Fungi</taxon>
        <taxon>Fungi incertae sedis</taxon>
        <taxon>Zoopagomycota</taxon>
        <taxon>Entomophthoromycotina</taxon>
        <taxon>Basidiobolomycetes</taxon>
        <taxon>Basidiobolales</taxon>
        <taxon>Basidiobolaceae</taxon>
        <taxon>Basidiobolus</taxon>
    </lineage>
</organism>
<sequence length="274" mass="31743">MTFTTTYSKLFTFDILREYTELLLSARFPTTFSLKCVEPSQNPRKFWVILNSANRSRRISRSQPTCFRIKLQNYQLYQLLKAHSKSTSARSVVTILLGFCYSVGLLPPSHFFLNNTNTEESRMDFHIEYREAESIMRVDMNWARRIFTLLSQRINLNFVGTFYSVLGGAHSTLGRTDKIHARKAGMLARKQILLAQELGDLDVEISCWIYYAEYCIQVEKFHEAKSILQRQAQRANALMNDKLLAMCKSAIIKWETKSTQKIPAIESITSKYTT</sequence>
<dbReference type="Proteomes" id="UP001479436">
    <property type="component" value="Unassembled WGS sequence"/>
</dbReference>
<protein>
    <submittedName>
        <fullName evidence="1">Uncharacterized protein</fullName>
    </submittedName>
</protein>
<proteinExistence type="predicted"/>
<dbReference type="InterPro" id="IPR032072">
    <property type="entry name" value="DUF4807"/>
</dbReference>
<name>A0ABR2VQ71_9FUNG</name>
<reference evidence="1 2" key="1">
    <citation type="submission" date="2023-04" db="EMBL/GenBank/DDBJ databases">
        <title>Genome of Basidiobolus ranarum AG-B5.</title>
        <authorList>
            <person name="Stajich J.E."/>
            <person name="Carter-House D."/>
            <person name="Gryganskyi A."/>
        </authorList>
    </citation>
    <scope>NUCLEOTIDE SEQUENCE [LARGE SCALE GENOMIC DNA]</scope>
    <source>
        <strain evidence="1 2">AG-B5</strain>
    </source>
</reference>
<accession>A0ABR2VQ71</accession>
<dbReference type="Pfam" id="PF16065">
    <property type="entry name" value="DUF4807"/>
    <property type="match status" value="1"/>
</dbReference>
<dbReference type="PANTHER" id="PTHR36693:SF1">
    <property type="entry name" value="GH02722P"/>
    <property type="match status" value="1"/>
</dbReference>
<evidence type="ECO:0000313" key="1">
    <source>
        <dbReference type="EMBL" id="KAK9693566.1"/>
    </source>
</evidence>
<gene>
    <name evidence="1" type="ORF">K7432_013873</name>
</gene>
<dbReference type="EMBL" id="JASJQH010008319">
    <property type="protein sequence ID" value="KAK9693566.1"/>
    <property type="molecule type" value="Genomic_DNA"/>
</dbReference>
<comment type="caution">
    <text evidence="1">The sequence shown here is derived from an EMBL/GenBank/DDBJ whole genome shotgun (WGS) entry which is preliminary data.</text>
</comment>
<keyword evidence="2" id="KW-1185">Reference proteome</keyword>
<dbReference type="PANTHER" id="PTHR36693">
    <property type="entry name" value="GH02722P"/>
    <property type="match status" value="1"/>
</dbReference>